<name>A0A345NSI5_9MICO</name>
<dbReference type="AlphaFoldDB" id="A0A345NSI5"/>
<sequence length="116" mass="11315">MVGLAVDVSGHLHAMQEARATAREAARVGGQQLQTPTGVRGLGAVADPGQAAAAAQAYLASAGVAGSASVTGPASISVDVTSVYPTKFLSIVGVPSLSATGTAEARITRSVGGVEQ</sequence>
<dbReference type="Proteomes" id="UP000253790">
    <property type="component" value="Chromosome"/>
</dbReference>
<dbReference type="EMBL" id="CP031229">
    <property type="protein sequence ID" value="AXH97993.1"/>
    <property type="molecule type" value="Genomic_DNA"/>
</dbReference>
<proteinExistence type="predicted"/>
<accession>A0A345NSI5</accession>
<evidence type="ECO:0000313" key="2">
    <source>
        <dbReference type="Proteomes" id="UP000253790"/>
    </source>
</evidence>
<dbReference type="OrthoDB" id="3853888at2"/>
<organism evidence="1 2">
    <name type="scientific">Ornithinimicrobium avium</name>
    <dbReference type="NCBI Taxonomy" id="2283195"/>
    <lineage>
        <taxon>Bacteria</taxon>
        <taxon>Bacillati</taxon>
        <taxon>Actinomycetota</taxon>
        <taxon>Actinomycetes</taxon>
        <taxon>Micrococcales</taxon>
        <taxon>Ornithinimicrobiaceae</taxon>
        <taxon>Ornithinimicrobium</taxon>
    </lineage>
</organism>
<dbReference type="KEGG" id="orn:DV701_07645"/>
<gene>
    <name evidence="1" type="ORF">DV701_07645</name>
</gene>
<evidence type="ECO:0000313" key="1">
    <source>
        <dbReference type="EMBL" id="AXH97993.1"/>
    </source>
</evidence>
<keyword evidence="2" id="KW-1185">Reference proteome</keyword>
<protein>
    <submittedName>
        <fullName evidence="1">Pilus assembly protein</fullName>
    </submittedName>
</protein>
<reference evidence="1 2" key="1">
    <citation type="submission" date="2018-07" db="EMBL/GenBank/DDBJ databases">
        <title>Complete genome sequencing of Ornithinimicrobium sp. AMA3305.</title>
        <authorList>
            <person name="Bae J.-W."/>
        </authorList>
    </citation>
    <scope>NUCLEOTIDE SEQUENCE [LARGE SCALE GENOMIC DNA]</scope>
    <source>
        <strain evidence="1 2">AMA3305</strain>
    </source>
</reference>